<dbReference type="RefSeq" id="WP_406258709.1">
    <property type="nucleotide sequence ID" value="NZ_CP108125.1"/>
</dbReference>
<dbReference type="Proteomes" id="UP001622690">
    <property type="component" value="Chromosome"/>
</dbReference>
<proteinExistence type="predicted"/>
<feature type="transmembrane region" description="Helical" evidence="1">
    <location>
        <begin position="12"/>
        <end position="30"/>
    </location>
</feature>
<evidence type="ECO:0000313" key="3">
    <source>
        <dbReference type="Proteomes" id="UP001622690"/>
    </source>
</evidence>
<reference evidence="2 3" key="1">
    <citation type="submission" date="2022-10" db="EMBL/GenBank/DDBJ databases">
        <title>The complete genomes of actinobacterial strains from the NBC collection.</title>
        <authorList>
            <person name="Joergensen T.S."/>
            <person name="Alvarez Arevalo M."/>
            <person name="Sterndorff E.B."/>
            <person name="Faurdal D."/>
            <person name="Vuksanovic O."/>
            <person name="Mourched A.-S."/>
            <person name="Charusanti P."/>
            <person name="Shaw S."/>
            <person name="Blin K."/>
            <person name="Weber T."/>
        </authorList>
    </citation>
    <scope>NUCLEOTIDE SEQUENCE [LARGE SCALE GENOMIC DNA]</scope>
    <source>
        <strain evidence="2 3">NBC_00206</strain>
    </source>
</reference>
<sequence>MEVTRGRSWRWIVAAWLVLVAVAGGATLWLQDTGRPPGRYGWENATPSTSPPPECPSPVDGSVDVACFVSGR</sequence>
<evidence type="ECO:0000256" key="1">
    <source>
        <dbReference type="SAM" id="Phobius"/>
    </source>
</evidence>
<dbReference type="EMBL" id="CP108125">
    <property type="protein sequence ID" value="WTO85122.1"/>
    <property type="molecule type" value="Genomic_DNA"/>
</dbReference>
<keyword evidence="1" id="KW-0472">Membrane</keyword>
<protein>
    <submittedName>
        <fullName evidence="2">Uncharacterized protein</fullName>
    </submittedName>
</protein>
<evidence type="ECO:0000313" key="2">
    <source>
        <dbReference type="EMBL" id="WTO85122.1"/>
    </source>
</evidence>
<keyword evidence="3" id="KW-1185">Reference proteome</keyword>
<name>A0ABZ1IXV9_9ACTN</name>
<keyword evidence="1" id="KW-1133">Transmembrane helix</keyword>
<keyword evidence="1" id="KW-0812">Transmembrane</keyword>
<gene>
    <name evidence="2" type="ORF">OHU27_22930</name>
</gene>
<accession>A0ABZ1IXV9</accession>
<organism evidence="2 3">
    <name type="scientific">Streptomyces nigra</name>
    <dbReference type="NCBI Taxonomy" id="1827580"/>
    <lineage>
        <taxon>Bacteria</taxon>
        <taxon>Bacillati</taxon>
        <taxon>Actinomycetota</taxon>
        <taxon>Actinomycetes</taxon>
        <taxon>Kitasatosporales</taxon>
        <taxon>Streptomycetaceae</taxon>
        <taxon>Streptomyces</taxon>
    </lineage>
</organism>